<gene>
    <name evidence="1" type="ORF">LCGC14_1039060</name>
</gene>
<accession>A0A0F9MSA5</accession>
<dbReference type="EMBL" id="LAZR01004268">
    <property type="protein sequence ID" value="KKN10185.1"/>
    <property type="molecule type" value="Genomic_DNA"/>
</dbReference>
<protein>
    <recommendedName>
        <fullName evidence="2">PIN domain-containing protein</fullName>
    </recommendedName>
</protein>
<name>A0A0F9MSA5_9ZZZZ</name>
<proteinExistence type="predicted"/>
<evidence type="ECO:0008006" key="2">
    <source>
        <dbReference type="Google" id="ProtNLM"/>
    </source>
</evidence>
<comment type="caution">
    <text evidence="1">The sequence shown here is derived from an EMBL/GenBank/DDBJ whole genome shotgun (WGS) entry which is preliminary data.</text>
</comment>
<organism evidence="1">
    <name type="scientific">marine sediment metagenome</name>
    <dbReference type="NCBI Taxonomy" id="412755"/>
    <lineage>
        <taxon>unclassified sequences</taxon>
        <taxon>metagenomes</taxon>
        <taxon>ecological metagenomes</taxon>
    </lineage>
</organism>
<dbReference type="AlphaFoldDB" id="A0A0F9MSA5"/>
<reference evidence="1" key="1">
    <citation type="journal article" date="2015" name="Nature">
        <title>Complex archaea that bridge the gap between prokaryotes and eukaryotes.</title>
        <authorList>
            <person name="Spang A."/>
            <person name="Saw J.H."/>
            <person name="Jorgensen S.L."/>
            <person name="Zaremba-Niedzwiedzka K."/>
            <person name="Martijn J."/>
            <person name="Lind A.E."/>
            <person name="van Eijk R."/>
            <person name="Schleper C."/>
            <person name="Guy L."/>
            <person name="Ettema T.J."/>
        </authorList>
    </citation>
    <scope>NUCLEOTIDE SEQUENCE</scope>
</reference>
<evidence type="ECO:0000313" key="1">
    <source>
        <dbReference type="EMBL" id="KKN10185.1"/>
    </source>
</evidence>
<sequence length="74" mass="8621">MDKYYLGRSIITQASPKIAADILMIMTAIKLDCLIVTNDNLGEYKEIIPSEFWLKSHRVPFDIITDEFRIYLPK</sequence>